<accession>A0ABR7QYM8</accession>
<evidence type="ECO:0000256" key="1">
    <source>
        <dbReference type="ARBA" id="ARBA00004328"/>
    </source>
</evidence>
<evidence type="ECO:0000313" key="4">
    <source>
        <dbReference type="Proteomes" id="UP000651208"/>
    </source>
</evidence>
<dbReference type="RefSeq" id="WP_187755737.1">
    <property type="nucleotide sequence ID" value="NZ_JABURY010000016.1"/>
</dbReference>
<name>A0ABR7QYM8_9GAMM</name>
<keyword evidence="4" id="KW-1185">Reference proteome</keyword>
<dbReference type="Gene3D" id="2.10.10.20">
    <property type="entry name" value="Carbohydrate-binding module superfamily 5/12"/>
    <property type="match status" value="1"/>
</dbReference>
<dbReference type="Proteomes" id="UP000651208">
    <property type="component" value="Unassembled WGS sequence"/>
</dbReference>
<comment type="subcellular location">
    <subcellularLocation>
        <location evidence="1">Virion</location>
    </subcellularLocation>
</comment>
<protein>
    <submittedName>
        <fullName evidence="3">Tail fiber protein</fullName>
    </submittedName>
</protein>
<dbReference type="InterPro" id="IPR051934">
    <property type="entry name" value="Phage_Tail_Fiber_Structural"/>
</dbReference>
<dbReference type="EMBL" id="JABURY010000016">
    <property type="protein sequence ID" value="MBC9131307.1"/>
    <property type="molecule type" value="Genomic_DNA"/>
</dbReference>
<keyword evidence="2" id="KW-0945">Host-virus interaction</keyword>
<sequence length="342" mass="37099">MMKIQKHPDYLIFAQDSKSGELLDFPDVPRGWGITIDQTASKPPMEWMNGAFNRIDKNMMYLLQQGVPEWSEQVFYPVNAIIKYNGIIYIAKVENESANPISNVNKWTKLIPDASTEHKGIVQLSSAIDSDSESQAATAGAVKKAYNLANTANKTANTANTTANTAKTNAATAQTKADSAYTLASTANTTANTAKSIAETNASTTAKGRVQLNSAVNSTAENQAATPKAVKDVYDFAKNAMNNFIGVNQKWFDVTNERLINIIYTNTTKKPIFIHVVVWSLSSASAVDATLFVDDVSIKFGGGGVGHNGAWKMANANIIVPANSKYKLNITNGTVFTWLELR</sequence>
<dbReference type="Pfam" id="PF03406">
    <property type="entry name" value="Phage_fiber_2"/>
    <property type="match status" value="2"/>
</dbReference>
<proteinExistence type="predicted"/>
<evidence type="ECO:0000256" key="2">
    <source>
        <dbReference type="ARBA" id="ARBA00022581"/>
    </source>
</evidence>
<gene>
    <name evidence="3" type="ORF">FcAc13_08290</name>
</gene>
<evidence type="ECO:0000313" key="3">
    <source>
        <dbReference type="EMBL" id="MBC9131307.1"/>
    </source>
</evidence>
<comment type="caution">
    <text evidence="3">The sequence shown here is derived from an EMBL/GenBank/DDBJ whole genome shotgun (WGS) entry which is preliminary data.</text>
</comment>
<dbReference type="PANTHER" id="PTHR35191">
    <property type="entry name" value="PROPHAGE SIDE TAIL FIBER PROTEIN HOMOLOG STFQ-RELATED"/>
    <property type="match status" value="1"/>
</dbReference>
<reference evidence="3 4" key="1">
    <citation type="submission" date="2020-06" db="EMBL/GenBank/DDBJ databases">
        <title>Frischella cerana isolated from Apis cerana gut homogenate.</title>
        <authorList>
            <person name="Wolter L.A."/>
            <person name="Suenami S."/>
            <person name="Miyazaki R."/>
        </authorList>
    </citation>
    <scope>NUCLEOTIDE SEQUENCE [LARGE SCALE GENOMIC DNA]</scope>
    <source>
        <strain evidence="3 4">Ac13</strain>
    </source>
</reference>
<dbReference type="PANTHER" id="PTHR35191:SF1">
    <property type="entry name" value="PROPHAGE SIDE TAIL FIBER PROTEIN HOMOLOG STFQ-RELATED"/>
    <property type="match status" value="1"/>
</dbReference>
<organism evidence="3 4">
    <name type="scientific">Frischella japonica</name>
    <dbReference type="NCBI Taxonomy" id="2741544"/>
    <lineage>
        <taxon>Bacteria</taxon>
        <taxon>Pseudomonadati</taxon>
        <taxon>Pseudomonadota</taxon>
        <taxon>Gammaproteobacteria</taxon>
        <taxon>Orbales</taxon>
        <taxon>Orbaceae</taxon>
        <taxon>Frischella</taxon>
    </lineage>
</organism>
<dbReference type="InterPro" id="IPR005068">
    <property type="entry name" value="Phage_lambda_Stf-r2"/>
</dbReference>